<gene>
    <name evidence="8" type="ORF">GM658_15620</name>
</gene>
<evidence type="ECO:0000256" key="3">
    <source>
        <dbReference type="ARBA" id="ARBA00022679"/>
    </source>
</evidence>
<dbReference type="SMART" id="SM00382">
    <property type="entry name" value="AAA"/>
    <property type="match status" value="2"/>
</dbReference>
<evidence type="ECO:0000256" key="2">
    <source>
        <dbReference type="ARBA" id="ARBA00022553"/>
    </source>
</evidence>
<reference evidence="8 9" key="1">
    <citation type="submission" date="2019-11" db="EMBL/GenBank/DDBJ databases">
        <title>Type strains purchased from KCTC, JCM and DSMZ.</title>
        <authorList>
            <person name="Lu H."/>
        </authorList>
    </citation>
    <scope>NUCLEOTIDE SEQUENCE [LARGE SCALE GENOMIC DNA]</scope>
    <source>
        <strain evidence="8 9">JCM 31587</strain>
    </source>
</reference>
<keyword evidence="3" id="KW-0808">Transferase</keyword>
<dbReference type="SUPFAM" id="SSF52540">
    <property type="entry name" value="P-loop containing nucleoside triphosphate hydrolases"/>
    <property type="match status" value="2"/>
</dbReference>
<dbReference type="EMBL" id="WNKX01000011">
    <property type="protein sequence ID" value="MTW12034.1"/>
    <property type="molecule type" value="Genomic_DNA"/>
</dbReference>
<dbReference type="PANTHER" id="PTHR42926:SF1">
    <property type="entry name" value="CIRCADIAN CLOCK OSCILLATOR PROTEIN KAIC 1"/>
    <property type="match status" value="1"/>
</dbReference>
<evidence type="ECO:0000259" key="7">
    <source>
        <dbReference type="PROSITE" id="PS51146"/>
    </source>
</evidence>
<dbReference type="InterPro" id="IPR010624">
    <property type="entry name" value="KaiC_dom"/>
</dbReference>
<dbReference type="EC" id="2.7.11.1" evidence="1"/>
<name>A0A6L6QIZ4_9BURK</name>
<dbReference type="PANTHER" id="PTHR42926">
    <property type="match status" value="1"/>
</dbReference>
<dbReference type="Pfam" id="PF06745">
    <property type="entry name" value="ATPase"/>
    <property type="match status" value="2"/>
</dbReference>
<keyword evidence="9" id="KW-1185">Reference proteome</keyword>
<evidence type="ECO:0000256" key="6">
    <source>
        <dbReference type="ARBA" id="ARBA00022801"/>
    </source>
</evidence>
<evidence type="ECO:0000313" key="8">
    <source>
        <dbReference type="EMBL" id="MTW12034.1"/>
    </source>
</evidence>
<dbReference type="InterPro" id="IPR027417">
    <property type="entry name" value="P-loop_NTPase"/>
</dbReference>
<dbReference type="CDD" id="cd19488">
    <property type="entry name" value="KaiC-like_N"/>
    <property type="match status" value="1"/>
</dbReference>
<comment type="caution">
    <text evidence="8">The sequence shown here is derived from an EMBL/GenBank/DDBJ whole genome shotgun (WGS) entry which is preliminary data.</text>
</comment>
<accession>A0A6L6QIZ4</accession>
<dbReference type="Gene3D" id="3.40.50.300">
    <property type="entry name" value="P-loop containing nucleotide triphosphate hydrolases"/>
    <property type="match status" value="2"/>
</dbReference>
<organism evidence="8 9">
    <name type="scientific">Massilia eburnea</name>
    <dbReference type="NCBI Taxonomy" id="1776165"/>
    <lineage>
        <taxon>Bacteria</taxon>
        <taxon>Pseudomonadati</taxon>
        <taxon>Pseudomonadota</taxon>
        <taxon>Betaproteobacteria</taxon>
        <taxon>Burkholderiales</taxon>
        <taxon>Oxalobacteraceae</taxon>
        <taxon>Telluria group</taxon>
        <taxon>Massilia</taxon>
    </lineage>
</organism>
<dbReference type="InterPro" id="IPR014774">
    <property type="entry name" value="KaiC-like_dom"/>
</dbReference>
<protein>
    <recommendedName>
        <fullName evidence="1">non-specific serine/threonine protein kinase</fullName>
        <ecNumber evidence="1">2.7.11.1</ecNumber>
    </recommendedName>
</protein>
<keyword evidence="5" id="KW-0418">Kinase</keyword>
<keyword evidence="4" id="KW-0677">Repeat</keyword>
<dbReference type="GO" id="GO:0004674">
    <property type="term" value="F:protein serine/threonine kinase activity"/>
    <property type="evidence" value="ECO:0007669"/>
    <property type="project" value="UniProtKB-EC"/>
</dbReference>
<dbReference type="RefSeq" id="WP_155454979.1">
    <property type="nucleotide sequence ID" value="NZ_WNKX01000011.1"/>
</dbReference>
<feature type="domain" description="KaiC" evidence="7">
    <location>
        <begin position="252"/>
        <end position="483"/>
    </location>
</feature>
<dbReference type="GO" id="GO:0016787">
    <property type="term" value="F:hydrolase activity"/>
    <property type="evidence" value="ECO:0007669"/>
    <property type="project" value="UniProtKB-KW"/>
</dbReference>
<dbReference type="InterPro" id="IPR003593">
    <property type="entry name" value="AAA+_ATPase"/>
</dbReference>
<dbReference type="PROSITE" id="PS51146">
    <property type="entry name" value="KAIC"/>
    <property type="match status" value="2"/>
</dbReference>
<keyword evidence="6" id="KW-0378">Hydrolase</keyword>
<keyword evidence="2" id="KW-0597">Phosphoprotein</keyword>
<sequence>MLQPQNNQTDTFISTGVAGLDAILAGGLTKDRLYLLEGDPGTGKTTMALQFLVEGARQGEPVLYITLAENEVELRAVARSHGLPMDGITVHEIIPAESVLDPDEQYTVFHPSEVELGETNRHILSQIDKLSPSRVVLDSLSELQLLAGSALRYRRHVLALKQYFAKRACTALFLDDKTAVGGDQQVRSIAHGVISLQQQESGYGAERRVLRVLKYRGIDYRRGPHDYVIISGGAVAYPRIVAAESREIVVRQQVPSGLAALDALLGGGIEEGSSTLISGPPGTGKSSLAAQFVKAVTARGEKAAMFVFEEALNTLLNRADGIGMSLRQPLADGLLTVAQIDPAELSPGQFSHAVCRAADEGAKVIVIDSLNGYLNAMPEARFLTTHLREVLTYLGQRGVATFLVGVQQGIIGQMGSTVDVSYLADNVLVLRYYEASGAVHKALSVFKKRGSEHETTLRAFDITRHGIKVGPVLADFRGILTGVPVRFGEARDETRHE</sequence>
<dbReference type="GO" id="GO:0005524">
    <property type="term" value="F:ATP binding"/>
    <property type="evidence" value="ECO:0007669"/>
    <property type="project" value="InterPro"/>
</dbReference>
<evidence type="ECO:0000256" key="4">
    <source>
        <dbReference type="ARBA" id="ARBA00022737"/>
    </source>
</evidence>
<dbReference type="Proteomes" id="UP000472320">
    <property type="component" value="Unassembled WGS sequence"/>
</dbReference>
<evidence type="ECO:0000256" key="5">
    <source>
        <dbReference type="ARBA" id="ARBA00022777"/>
    </source>
</evidence>
<dbReference type="InterPro" id="IPR030665">
    <property type="entry name" value="KaiC"/>
</dbReference>
<evidence type="ECO:0000256" key="1">
    <source>
        <dbReference type="ARBA" id="ARBA00012513"/>
    </source>
</evidence>
<dbReference type="AlphaFoldDB" id="A0A6L6QIZ4"/>
<proteinExistence type="predicted"/>
<feature type="domain" description="KaiC" evidence="7">
    <location>
        <begin position="11"/>
        <end position="251"/>
    </location>
</feature>
<evidence type="ECO:0000313" key="9">
    <source>
        <dbReference type="Proteomes" id="UP000472320"/>
    </source>
</evidence>
<dbReference type="PIRSF" id="PIRSF039117">
    <property type="entry name" value="KaiC"/>
    <property type="match status" value="1"/>
</dbReference>
<dbReference type="OrthoDB" id="9783783at2"/>
<dbReference type="InterPro" id="IPR051347">
    <property type="entry name" value="Circadian_clock_KaiC-rel"/>
</dbReference>